<evidence type="ECO:0000313" key="2">
    <source>
        <dbReference type="Proteomes" id="UP000436088"/>
    </source>
</evidence>
<keyword evidence="2" id="KW-1185">Reference proteome</keyword>
<sequence>MVQTRSLDQVAHLGTTISWGELKKASAIVAFDFMGSRVACLNPSQQTDENEEKIVVDVKFVNELIETKSQSIRKKRNSNVERMIKEDEEQHISEATSTREAAVAVEKQICKALVNKDSNSSDVQVSV</sequence>
<organism evidence="1 2">
    <name type="scientific">Hibiscus syriacus</name>
    <name type="common">Rose of Sharon</name>
    <dbReference type="NCBI Taxonomy" id="106335"/>
    <lineage>
        <taxon>Eukaryota</taxon>
        <taxon>Viridiplantae</taxon>
        <taxon>Streptophyta</taxon>
        <taxon>Embryophyta</taxon>
        <taxon>Tracheophyta</taxon>
        <taxon>Spermatophyta</taxon>
        <taxon>Magnoliopsida</taxon>
        <taxon>eudicotyledons</taxon>
        <taxon>Gunneridae</taxon>
        <taxon>Pentapetalae</taxon>
        <taxon>rosids</taxon>
        <taxon>malvids</taxon>
        <taxon>Malvales</taxon>
        <taxon>Malvaceae</taxon>
        <taxon>Malvoideae</taxon>
        <taxon>Hibiscus</taxon>
    </lineage>
</organism>
<comment type="caution">
    <text evidence="1">The sequence shown here is derived from an EMBL/GenBank/DDBJ whole genome shotgun (WGS) entry which is preliminary data.</text>
</comment>
<reference evidence="1" key="1">
    <citation type="submission" date="2019-09" db="EMBL/GenBank/DDBJ databases">
        <title>Draft genome information of white flower Hibiscus syriacus.</title>
        <authorList>
            <person name="Kim Y.-M."/>
        </authorList>
    </citation>
    <scope>NUCLEOTIDE SEQUENCE [LARGE SCALE GENOMIC DNA]</scope>
    <source>
        <strain evidence="1">YM2019G1</strain>
    </source>
</reference>
<evidence type="ECO:0000313" key="1">
    <source>
        <dbReference type="EMBL" id="KAE8726190.1"/>
    </source>
</evidence>
<name>A0A6A3CAF5_HIBSY</name>
<dbReference type="EMBL" id="VEPZ02000378">
    <property type="protein sequence ID" value="KAE8726190.1"/>
    <property type="molecule type" value="Genomic_DNA"/>
</dbReference>
<protein>
    <submittedName>
        <fullName evidence="1">Uncharacterized protein</fullName>
    </submittedName>
</protein>
<gene>
    <name evidence="1" type="ORF">F3Y22_tig00007204pilonHSYRG00011</name>
</gene>
<dbReference type="AlphaFoldDB" id="A0A6A3CAF5"/>
<dbReference type="Proteomes" id="UP000436088">
    <property type="component" value="Unassembled WGS sequence"/>
</dbReference>
<proteinExistence type="predicted"/>
<accession>A0A6A3CAF5</accession>